<comment type="caution">
    <text evidence="2">The sequence shown here is derived from an EMBL/GenBank/DDBJ whole genome shotgun (WGS) entry which is preliminary data.</text>
</comment>
<dbReference type="EMBL" id="BAABBI010000001">
    <property type="protein sequence ID" value="GAA3780960.1"/>
    <property type="molecule type" value="Genomic_DNA"/>
</dbReference>
<evidence type="ECO:0000313" key="2">
    <source>
        <dbReference type="EMBL" id="GAA3780960.1"/>
    </source>
</evidence>
<evidence type="ECO:0000259" key="1">
    <source>
        <dbReference type="Pfam" id="PF01266"/>
    </source>
</evidence>
<dbReference type="Gene3D" id="3.50.50.60">
    <property type="entry name" value="FAD/NAD(P)-binding domain"/>
    <property type="match status" value="1"/>
</dbReference>
<dbReference type="Pfam" id="PF01266">
    <property type="entry name" value="DAO"/>
    <property type="match status" value="1"/>
</dbReference>
<dbReference type="PANTHER" id="PTHR13847">
    <property type="entry name" value="SARCOSINE DEHYDROGENASE-RELATED"/>
    <property type="match status" value="1"/>
</dbReference>
<protein>
    <submittedName>
        <fullName evidence="2">FAD-dependent oxidoreductase</fullName>
    </submittedName>
</protein>
<dbReference type="SUPFAM" id="SSF51971">
    <property type="entry name" value="Nucleotide-binding domain"/>
    <property type="match status" value="1"/>
</dbReference>
<accession>A0ABP7H5R3</accession>
<dbReference type="InterPro" id="IPR006076">
    <property type="entry name" value="FAD-dep_OxRdtase"/>
</dbReference>
<sequence length="349" mass="39543">MNLDYIVVGCGLSGIAFCEQLKAANKQFVVFDNQSQQSSLVAAGMYNPVILKRFSEVWKAQEQLNLALPFYKRIEDKLNVTINYPFPIYRKFASIEEQNMWFEASDKPKLEPFLSPKIVSNHNENINAPFGFGQVLSSGRIDTNVLIASYRAYLKQNNQLIEKSFQYDKLHIQETLATYDTISAKHIVFCEGFGLKQNPFFNDLPLNGTKGEVITIKAPKLACDVALKSSVFVIPESDDLYTVGATYNWEDKTNLITEDAKQELVSKLKTLITCDFEVVNQVAGIRPTVKDRRPLVGRHPKHKNVYICNGLGTRGVMIAPYISEKLFNFIENNQALDAEISIDRFFISQ</sequence>
<keyword evidence="3" id="KW-1185">Reference proteome</keyword>
<gene>
    <name evidence="2" type="ORF">GCM10022271_11520</name>
</gene>
<dbReference type="SUPFAM" id="SSF54373">
    <property type="entry name" value="FAD-linked reductases, C-terminal domain"/>
    <property type="match status" value="1"/>
</dbReference>
<dbReference type="RefSeq" id="WP_344729299.1">
    <property type="nucleotide sequence ID" value="NZ_BAABBI010000001.1"/>
</dbReference>
<proteinExistence type="predicted"/>
<dbReference type="Gene3D" id="3.30.9.10">
    <property type="entry name" value="D-Amino Acid Oxidase, subunit A, domain 2"/>
    <property type="match status" value="1"/>
</dbReference>
<dbReference type="InterPro" id="IPR036188">
    <property type="entry name" value="FAD/NAD-bd_sf"/>
</dbReference>
<name>A0ABP7H5R3_9FLAO</name>
<evidence type="ECO:0000313" key="3">
    <source>
        <dbReference type="Proteomes" id="UP001501456"/>
    </source>
</evidence>
<dbReference type="Proteomes" id="UP001501456">
    <property type="component" value="Unassembled WGS sequence"/>
</dbReference>
<reference evidence="3" key="1">
    <citation type="journal article" date="2019" name="Int. J. Syst. Evol. Microbiol.">
        <title>The Global Catalogue of Microorganisms (GCM) 10K type strain sequencing project: providing services to taxonomists for standard genome sequencing and annotation.</title>
        <authorList>
            <consortium name="The Broad Institute Genomics Platform"/>
            <consortium name="The Broad Institute Genome Sequencing Center for Infectious Disease"/>
            <person name="Wu L."/>
            <person name="Ma J."/>
        </authorList>
    </citation>
    <scope>NUCLEOTIDE SEQUENCE [LARGE SCALE GENOMIC DNA]</scope>
    <source>
        <strain evidence="3">JCM 17525</strain>
    </source>
</reference>
<feature type="domain" description="FAD dependent oxidoreductase" evidence="1">
    <location>
        <begin position="4"/>
        <end position="324"/>
    </location>
</feature>
<organism evidence="2 3">
    <name type="scientific">Corallibacter vietnamensis</name>
    <dbReference type="NCBI Taxonomy" id="904130"/>
    <lineage>
        <taxon>Bacteria</taxon>
        <taxon>Pseudomonadati</taxon>
        <taxon>Bacteroidota</taxon>
        <taxon>Flavobacteriia</taxon>
        <taxon>Flavobacteriales</taxon>
        <taxon>Flavobacteriaceae</taxon>
        <taxon>Corallibacter</taxon>
    </lineage>
</organism>